<dbReference type="GO" id="GO:0000256">
    <property type="term" value="P:allantoin catabolic process"/>
    <property type="evidence" value="ECO:0007669"/>
    <property type="project" value="InterPro"/>
</dbReference>
<name>A0AA41KBN0_9FIRM</name>
<comment type="subunit">
    <text evidence="1">Homodimer.</text>
</comment>
<dbReference type="Proteomes" id="UP000708338">
    <property type="component" value="Unassembled WGS sequence"/>
</dbReference>
<evidence type="ECO:0000256" key="3">
    <source>
        <dbReference type="ARBA" id="ARBA00023239"/>
    </source>
</evidence>
<proteinExistence type="predicted"/>
<dbReference type="InterPro" id="IPR011051">
    <property type="entry name" value="RmlC_Cupin_sf"/>
</dbReference>
<organism evidence="5 6">
    <name type="scientific">Enterocloster citroniae</name>
    <dbReference type="NCBI Taxonomy" id="358743"/>
    <lineage>
        <taxon>Bacteria</taxon>
        <taxon>Bacillati</taxon>
        <taxon>Bacillota</taxon>
        <taxon>Clostridia</taxon>
        <taxon>Lachnospirales</taxon>
        <taxon>Lachnospiraceae</taxon>
        <taxon>Enterocloster</taxon>
    </lineage>
</organism>
<evidence type="ECO:0000256" key="4">
    <source>
        <dbReference type="ARBA" id="ARBA00047684"/>
    </source>
</evidence>
<keyword evidence="3" id="KW-0456">Lyase</keyword>
<dbReference type="SUPFAM" id="SSF51182">
    <property type="entry name" value="RmlC-like cupins"/>
    <property type="match status" value="1"/>
</dbReference>
<evidence type="ECO:0000256" key="1">
    <source>
        <dbReference type="ARBA" id="ARBA00011738"/>
    </source>
</evidence>
<dbReference type="Gene3D" id="2.60.120.480">
    <property type="entry name" value="Ureidoglycolate hydrolase"/>
    <property type="match status" value="1"/>
</dbReference>
<evidence type="ECO:0000313" key="5">
    <source>
        <dbReference type="EMBL" id="MBT9813475.1"/>
    </source>
</evidence>
<sequence length="165" mass="18795">MKTIKAERINKENFAPYGRYYNVFEERKTESEDFTAYMLRELHTDEPMNFGITICKAGDFDSISMERHFLTEEPQFTGNGDMVLTVADSDPEHMPLAEDVKAFILKPGDLAVLAKGIWHDANHGISKDTMYYFMATNKAPDSRETEWVQVSPEPVHVLVQKGGTI</sequence>
<dbReference type="EMBL" id="WQPS01000143">
    <property type="protein sequence ID" value="MBT9813475.1"/>
    <property type="molecule type" value="Genomic_DNA"/>
</dbReference>
<comment type="caution">
    <text evidence="5">The sequence shown here is derived from an EMBL/GenBank/DDBJ whole genome shotgun (WGS) entry which is preliminary data.</text>
</comment>
<dbReference type="InterPro" id="IPR007247">
    <property type="entry name" value="Ureidogly_lyase"/>
</dbReference>
<keyword evidence="2" id="KW-0659">Purine metabolism</keyword>
<dbReference type="InterPro" id="IPR024060">
    <property type="entry name" value="Ureidoglycolate_lyase_dom_sf"/>
</dbReference>
<protein>
    <recommendedName>
        <fullName evidence="7">Ureidoglycolate hydrolase</fullName>
    </recommendedName>
</protein>
<dbReference type="GO" id="GO:0006144">
    <property type="term" value="P:purine nucleobase metabolic process"/>
    <property type="evidence" value="ECO:0007669"/>
    <property type="project" value="UniProtKB-KW"/>
</dbReference>
<evidence type="ECO:0000313" key="6">
    <source>
        <dbReference type="Proteomes" id="UP000708338"/>
    </source>
</evidence>
<dbReference type="RefSeq" id="WP_007862148.1">
    <property type="nucleotide sequence ID" value="NZ_CABJDD010000006.1"/>
</dbReference>
<dbReference type="Pfam" id="PF04115">
    <property type="entry name" value="Ureidogly_lyase"/>
    <property type="match status" value="1"/>
</dbReference>
<reference evidence="5" key="1">
    <citation type="journal article" date="2021" name="Gut Microbes">
        <title>A synthetic consortium of 100 gut commensals modulates the composition and function in a colon model of the microbiome of elderly subjects.</title>
        <authorList>
            <person name="Perez M."/>
            <person name="Ntemiri A."/>
            <person name="Tan H."/>
            <person name="Harris H.M.B."/>
            <person name="Roager H.M."/>
            <person name="Ribiere C."/>
            <person name="O'Toole P.W."/>
        </authorList>
    </citation>
    <scope>NUCLEOTIDE SEQUENCE</scope>
    <source>
        <strain evidence="5">MCC335</strain>
    </source>
</reference>
<evidence type="ECO:0000256" key="2">
    <source>
        <dbReference type="ARBA" id="ARBA00022631"/>
    </source>
</evidence>
<dbReference type="GO" id="GO:0004848">
    <property type="term" value="F:ureidoglycolate hydrolase activity"/>
    <property type="evidence" value="ECO:0007669"/>
    <property type="project" value="InterPro"/>
</dbReference>
<evidence type="ECO:0008006" key="7">
    <source>
        <dbReference type="Google" id="ProtNLM"/>
    </source>
</evidence>
<comment type="catalytic activity">
    <reaction evidence="4">
        <text>(S)-ureidoglycolate = urea + glyoxylate</text>
        <dbReference type="Rhea" id="RHEA:11304"/>
        <dbReference type="ChEBI" id="CHEBI:16199"/>
        <dbReference type="ChEBI" id="CHEBI:36655"/>
        <dbReference type="ChEBI" id="CHEBI:57296"/>
        <dbReference type="EC" id="4.3.2.3"/>
    </reaction>
</comment>
<accession>A0AA41KBN0</accession>
<dbReference type="GO" id="GO:0050385">
    <property type="term" value="F:ureidoglycolate lyase activity"/>
    <property type="evidence" value="ECO:0007669"/>
    <property type="project" value="UniProtKB-EC"/>
</dbReference>
<gene>
    <name evidence="5" type="ORF">GPL26_28300</name>
</gene>
<dbReference type="AlphaFoldDB" id="A0AA41KBN0"/>